<keyword evidence="2 7" id="KW-0418">Kinase</keyword>
<name>D3U1V7_9BACT</name>
<dbReference type="GO" id="GO:0046983">
    <property type="term" value="F:protein dimerization activity"/>
    <property type="evidence" value="ECO:0007669"/>
    <property type="project" value="InterPro"/>
</dbReference>
<dbReference type="AlphaFoldDB" id="D3U1V7"/>
<keyword evidence="5" id="KW-0472">Membrane</keyword>
<dbReference type="Pfam" id="PF07730">
    <property type="entry name" value="HisKA_3"/>
    <property type="match status" value="1"/>
</dbReference>
<evidence type="ECO:0000313" key="7">
    <source>
        <dbReference type="EMBL" id="ACX83627.1"/>
    </source>
</evidence>
<organism evidence="7">
    <name type="scientific">uncultured soil bacterium V167</name>
    <dbReference type="NCBI Taxonomy" id="684592"/>
    <lineage>
        <taxon>Bacteria</taxon>
        <taxon>environmental samples</taxon>
    </lineage>
</organism>
<keyword evidence="5" id="KW-1133">Transmembrane helix</keyword>
<evidence type="ECO:0000259" key="6">
    <source>
        <dbReference type="Pfam" id="PF07730"/>
    </source>
</evidence>
<proteinExistence type="predicted"/>
<evidence type="ECO:0000256" key="4">
    <source>
        <dbReference type="SAM" id="MobiDB-lite"/>
    </source>
</evidence>
<dbReference type="Gene3D" id="3.30.565.10">
    <property type="entry name" value="Histidine kinase-like ATPase, C-terminal domain"/>
    <property type="match status" value="1"/>
</dbReference>
<dbReference type="EMBL" id="FJ719113">
    <property type="protein sequence ID" value="ACX83627.1"/>
    <property type="molecule type" value="Genomic_DNA"/>
</dbReference>
<evidence type="ECO:0000256" key="1">
    <source>
        <dbReference type="ARBA" id="ARBA00022679"/>
    </source>
</evidence>
<feature type="region of interest" description="Disordered" evidence="4">
    <location>
        <begin position="1"/>
        <end position="22"/>
    </location>
</feature>
<accession>D3U1V7</accession>
<evidence type="ECO:0000256" key="5">
    <source>
        <dbReference type="SAM" id="Phobius"/>
    </source>
</evidence>
<keyword evidence="1" id="KW-0808">Transferase</keyword>
<keyword evidence="3" id="KW-0902">Two-component regulatory system</keyword>
<feature type="transmembrane region" description="Helical" evidence="5">
    <location>
        <begin position="37"/>
        <end position="59"/>
    </location>
</feature>
<dbReference type="Gene3D" id="1.20.5.1930">
    <property type="match status" value="1"/>
</dbReference>
<reference evidence="7" key="1">
    <citation type="journal article" date="2009" name="Angew. Chem. Int. Ed. Engl.">
        <title>An environmental DNA-derived type II polyketide biosynthetic pathway encodes the biosynthesis of the pentacyclic polyketide erdacin.</title>
        <authorList>
            <person name="King R.W."/>
            <person name="Bauer J.D."/>
            <person name="Brady S.F."/>
        </authorList>
    </citation>
    <scope>NUCLEOTIDE SEQUENCE</scope>
</reference>
<dbReference type="PANTHER" id="PTHR24421:SF63">
    <property type="entry name" value="SENSOR HISTIDINE KINASE DESK"/>
    <property type="match status" value="1"/>
</dbReference>
<dbReference type="CDD" id="cd16917">
    <property type="entry name" value="HATPase_UhpB-NarQ-NarX-like"/>
    <property type="match status" value="1"/>
</dbReference>
<dbReference type="InterPro" id="IPR011712">
    <property type="entry name" value="Sig_transdc_His_kin_sub3_dim/P"/>
</dbReference>
<evidence type="ECO:0000256" key="2">
    <source>
        <dbReference type="ARBA" id="ARBA00022777"/>
    </source>
</evidence>
<evidence type="ECO:0000256" key="3">
    <source>
        <dbReference type="ARBA" id="ARBA00023012"/>
    </source>
</evidence>
<feature type="compositionally biased region" description="Basic and acidic residues" evidence="4">
    <location>
        <begin position="382"/>
        <end position="395"/>
    </location>
</feature>
<feature type="transmembrane region" description="Helical" evidence="5">
    <location>
        <begin position="65"/>
        <end position="85"/>
    </location>
</feature>
<dbReference type="InterPro" id="IPR050482">
    <property type="entry name" value="Sensor_HK_TwoCompSys"/>
</dbReference>
<feature type="region of interest" description="Disordered" evidence="4">
    <location>
        <begin position="372"/>
        <end position="395"/>
    </location>
</feature>
<dbReference type="GO" id="GO:0016020">
    <property type="term" value="C:membrane"/>
    <property type="evidence" value="ECO:0007669"/>
    <property type="project" value="InterPro"/>
</dbReference>
<dbReference type="GO" id="GO:0000155">
    <property type="term" value="F:phosphorelay sensor kinase activity"/>
    <property type="evidence" value="ECO:0007669"/>
    <property type="project" value="InterPro"/>
</dbReference>
<keyword evidence="5" id="KW-0812">Transmembrane</keyword>
<sequence length="395" mass="42166">MSEFGVDDRARRPSDGGRDTRDFAELFTPNPVGGSEIVLAAVVQGLVGVSGVGCLVAGGGSAPEVLGFTAALLLVSCVPLAYGLLRGRGGARPAPRHALLVWSSLTLLALTAAVAIAWLVRLPLWVDLELTADCLVAWLLCHGLLGSASRRPDPAGERGELLRLVTARERRRFGRDLHDLLGYSLSALTLKAEVTERFLGRDEERARRELREILDISRKALEETRALAESYRMLSLADEIASVREVLSSSGMRVTVEGPAAQGGRTGRPWEQGALDHRVGTLLATVLREGVANLLRHSRAGVCRIRLQEERGRIRLTLSNDGASGARSRPRAQGSGLDSLARRVAEAGGTLSASVDGAGWFHLVAECPLPPPVLSAATRRPGRSESRPVDCARGA</sequence>
<dbReference type="InterPro" id="IPR036890">
    <property type="entry name" value="HATPase_C_sf"/>
</dbReference>
<feature type="transmembrane region" description="Helical" evidence="5">
    <location>
        <begin position="97"/>
        <end position="118"/>
    </location>
</feature>
<protein>
    <submittedName>
        <fullName evidence="7">Putative two component sensory kinase</fullName>
    </submittedName>
</protein>
<dbReference type="PANTHER" id="PTHR24421">
    <property type="entry name" value="NITRATE/NITRITE SENSOR PROTEIN NARX-RELATED"/>
    <property type="match status" value="1"/>
</dbReference>
<feature type="domain" description="Signal transduction histidine kinase subgroup 3 dimerisation and phosphoacceptor" evidence="6">
    <location>
        <begin position="169"/>
        <end position="232"/>
    </location>
</feature>